<protein>
    <submittedName>
        <fullName evidence="2">Uncharacterized protein</fullName>
    </submittedName>
</protein>
<evidence type="ECO:0000256" key="1">
    <source>
        <dbReference type="SAM" id="MobiDB-lite"/>
    </source>
</evidence>
<name>A0ABY9UVV4_9ACTN</name>
<dbReference type="RefSeq" id="WP_268972072.1">
    <property type="nucleotide sequence ID" value="NZ_CP117522.1"/>
</dbReference>
<proteinExistence type="predicted"/>
<evidence type="ECO:0000313" key="3">
    <source>
        <dbReference type="Proteomes" id="UP001305606"/>
    </source>
</evidence>
<evidence type="ECO:0000313" key="2">
    <source>
        <dbReference type="EMBL" id="WNE96608.1"/>
    </source>
</evidence>
<sequence length="65" mass="7065">MSRVRRARSALLGAAAVVVSAGIRRWRRRPSRPAPVTDAPPTAHPSLGGRIVGLLTRRSREEGVR</sequence>
<dbReference type="Proteomes" id="UP001305606">
    <property type="component" value="Chromosome"/>
</dbReference>
<gene>
    <name evidence="2" type="ORF">PS467_15370</name>
</gene>
<keyword evidence="3" id="KW-1185">Reference proteome</keyword>
<organism evidence="2 3">
    <name type="scientific">Streptomyces luomodiensis</name>
    <dbReference type="NCBI Taxonomy" id="3026192"/>
    <lineage>
        <taxon>Bacteria</taxon>
        <taxon>Bacillati</taxon>
        <taxon>Actinomycetota</taxon>
        <taxon>Actinomycetes</taxon>
        <taxon>Kitasatosporales</taxon>
        <taxon>Streptomycetaceae</taxon>
        <taxon>Streptomyces</taxon>
    </lineage>
</organism>
<dbReference type="EMBL" id="CP117522">
    <property type="protein sequence ID" value="WNE96608.1"/>
    <property type="molecule type" value="Genomic_DNA"/>
</dbReference>
<accession>A0ABY9UVV4</accession>
<reference evidence="2 3" key="1">
    <citation type="submission" date="2023-02" db="EMBL/GenBank/DDBJ databases">
        <title>Streptomyces sp. SCA4-21 with antifungal activity against Fusarium oxysporum f. sp. cubense, Streptomyces sp. SCA2-17 with antifungal activity against Fusarium oxysporum f. sp. cubense.</title>
        <authorList>
            <person name="Qi D."/>
        </authorList>
    </citation>
    <scope>NUCLEOTIDE SEQUENCE [LARGE SCALE GENOMIC DNA]</scope>
    <source>
        <strain evidence="2 3">SCA4-21</strain>
    </source>
</reference>
<feature type="region of interest" description="Disordered" evidence="1">
    <location>
        <begin position="28"/>
        <end position="65"/>
    </location>
</feature>